<keyword evidence="8" id="KW-0472">Membrane</keyword>
<dbReference type="InterPro" id="IPR017871">
    <property type="entry name" value="ABC_transporter-like_CS"/>
</dbReference>
<evidence type="ECO:0000256" key="12">
    <source>
        <dbReference type="ARBA" id="ARBA00048610"/>
    </source>
</evidence>
<dbReference type="CDD" id="cd03257">
    <property type="entry name" value="ABC_NikE_OppD_transporters"/>
    <property type="match status" value="1"/>
</dbReference>
<dbReference type="PANTHER" id="PTHR43297:SF13">
    <property type="entry name" value="NICKEL ABC TRANSPORTER, ATP-BINDING PROTEIN"/>
    <property type="match status" value="1"/>
</dbReference>
<dbReference type="Pfam" id="PF00005">
    <property type="entry name" value="ABC_tran"/>
    <property type="match status" value="1"/>
</dbReference>
<dbReference type="SUPFAM" id="SSF52540">
    <property type="entry name" value="P-loop containing nucleoside triphosphate hydrolases"/>
    <property type="match status" value="1"/>
</dbReference>
<dbReference type="GO" id="GO:0005524">
    <property type="term" value="F:ATP binding"/>
    <property type="evidence" value="ECO:0007669"/>
    <property type="project" value="UniProtKB-KW"/>
</dbReference>
<dbReference type="GO" id="GO:0015833">
    <property type="term" value="P:peptide transport"/>
    <property type="evidence" value="ECO:0007669"/>
    <property type="project" value="InterPro"/>
</dbReference>
<comment type="subunit">
    <text evidence="9">The complex is composed of two ATP-binding proteins (NikD and NikE), two transmembrane proteins (NikB and NikC) and a solute-binding protein (NikA).</text>
</comment>
<dbReference type="PROSITE" id="PS00211">
    <property type="entry name" value="ABC_TRANSPORTER_1"/>
    <property type="match status" value="1"/>
</dbReference>
<evidence type="ECO:0000256" key="4">
    <source>
        <dbReference type="ARBA" id="ARBA00022741"/>
    </source>
</evidence>
<evidence type="ECO:0000313" key="15">
    <source>
        <dbReference type="EMBL" id="POG55231.1"/>
    </source>
</evidence>
<dbReference type="EMBL" id="LOPW02000010">
    <property type="protein sequence ID" value="POG55231.1"/>
    <property type="molecule type" value="Genomic_DNA"/>
</dbReference>
<dbReference type="PROSITE" id="PS50893">
    <property type="entry name" value="ABC_TRANSPORTER_2"/>
    <property type="match status" value="1"/>
</dbReference>
<dbReference type="InterPro" id="IPR050388">
    <property type="entry name" value="ABC_Ni/Peptide_Import"/>
</dbReference>
<dbReference type="SMART" id="SM00382">
    <property type="entry name" value="AAA"/>
    <property type="match status" value="1"/>
</dbReference>
<keyword evidence="7" id="KW-0406">Ion transport</keyword>
<evidence type="ECO:0000256" key="10">
    <source>
        <dbReference type="ARBA" id="ARBA00039098"/>
    </source>
</evidence>
<sequence>MADPILEVKNLHVHFETHDGTAEVINGIDFAIDRGETAALVGETGCGKSVTVKSIMGLLPSATIPEGEIRYKGEDVLSLSDAERHSRRGKEMSMIMQDPMTSLNPVLTVGEQMMDVLKWQGRPRLSLSKLVRDALSTGAKAEHRKRAIEMLGEVEISAPERVFESYPVELSGGMRQRVLIAIALLSEPDLLIADEPGTALDVTTEAKVLDLLDELVEERDTSVLYITHDLGVAREVSDRINVMYAGEIVEQAPTADLFANPQHPYTRGLLESIPTLSTGIGDGIEGHLPDYTNPPAGCRFADRCPHAEAACHEAYPYPRQTGADHATACHLFDGLPARERHESLAAERVDIGTAPWLSAGGDTHSGDAPGDISADGGTDQ</sequence>
<dbReference type="GO" id="GO:0016887">
    <property type="term" value="F:ATP hydrolysis activity"/>
    <property type="evidence" value="ECO:0007669"/>
    <property type="project" value="InterPro"/>
</dbReference>
<keyword evidence="4" id="KW-0547">Nucleotide-binding</keyword>
<evidence type="ECO:0000256" key="1">
    <source>
        <dbReference type="ARBA" id="ARBA00004202"/>
    </source>
</evidence>
<evidence type="ECO:0000256" key="6">
    <source>
        <dbReference type="ARBA" id="ARBA00022967"/>
    </source>
</evidence>
<protein>
    <recommendedName>
        <fullName evidence="11">Nickel import system ATP-binding protein NikD</fullName>
        <ecNumber evidence="10">7.2.2.11</ecNumber>
    </recommendedName>
</protein>
<reference evidence="15" key="1">
    <citation type="submission" date="2017-08" db="EMBL/GenBank/DDBJ databases">
        <title>Haloferax marisrubri sp. nov., isolated from the Discovery deep brine-seawater interface in the Red Sea.</title>
        <authorList>
            <person name="Zhang G."/>
            <person name="Stingl U."/>
        </authorList>
    </citation>
    <scope>NUCLEOTIDE SEQUENCE [LARGE SCALE GENOMIC DNA]</scope>
    <source>
        <strain evidence="15">SB3</strain>
    </source>
</reference>
<comment type="caution">
    <text evidence="15">The sequence shown here is derived from an EMBL/GenBank/DDBJ whole genome shotgun (WGS) entry which is preliminary data.</text>
</comment>
<gene>
    <name evidence="15" type="ORF">AUR65_007315</name>
</gene>
<dbReference type="GO" id="GO:0015413">
    <property type="term" value="F:ABC-type nickel transporter activity"/>
    <property type="evidence" value="ECO:0007669"/>
    <property type="project" value="UniProtKB-EC"/>
</dbReference>
<dbReference type="InterPro" id="IPR027417">
    <property type="entry name" value="P-loop_NTPase"/>
</dbReference>
<dbReference type="PANTHER" id="PTHR43297">
    <property type="entry name" value="OLIGOPEPTIDE TRANSPORT ATP-BINDING PROTEIN APPD"/>
    <property type="match status" value="1"/>
</dbReference>
<evidence type="ECO:0000256" key="7">
    <source>
        <dbReference type="ARBA" id="ARBA00023065"/>
    </source>
</evidence>
<evidence type="ECO:0000256" key="11">
    <source>
        <dbReference type="ARBA" id="ARBA00044143"/>
    </source>
</evidence>
<name>A0A2P4NQ21_9EURY</name>
<dbReference type="Proteomes" id="UP000053621">
    <property type="component" value="Unassembled WGS sequence"/>
</dbReference>
<evidence type="ECO:0000313" key="16">
    <source>
        <dbReference type="Proteomes" id="UP000053621"/>
    </source>
</evidence>
<dbReference type="AlphaFoldDB" id="A0A2P4NQ21"/>
<dbReference type="InterPro" id="IPR003593">
    <property type="entry name" value="AAA+_ATPase"/>
</dbReference>
<dbReference type="EC" id="7.2.2.11" evidence="10"/>
<dbReference type="Gene3D" id="3.40.50.300">
    <property type="entry name" value="P-loop containing nucleotide triphosphate hydrolases"/>
    <property type="match status" value="1"/>
</dbReference>
<comment type="catalytic activity">
    <reaction evidence="12">
        <text>Ni(2+)(out) + ATP + H2O = Ni(2+)(in) + ADP + phosphate + H(+)</text>
        <dbReference type="Rhea" id="RHEA:15557"/>
        <dbReference type="ChEBI" id="CHEBI:15377"/>
        <dbReference type="ChEBI" id="CHEBI:15378"/>
        <dbReference type="ChEBI" id="CHEBI:30616"/>
        <dbReference type="ChEBI" id="CHEBI:43474"/>
        <dbReference type="ChEBI" id="CHEBI:49786"/>
        <dbReference type="ChEBI" id="CHEBI:456216"/>
        <dbReference type="EC" id="7.2.2.11"/>
    </reaction>
    <physiologicalReaction direction="left-to-right" evidence="12">
        <dbReference type="Rhea" id="RHEA:15558"/>
    </physiologicalReaction>
</comment>
<dbReference type="OrthoDB" id="18209at2157"/>
<keyword evidence="16" id="KW-1185">Reference proteome</keyword>
<organism evidence="15 16">
    <name type="scientific">Haloferax marisrubri</name>
    <dbReference type="NCBI Taxonomy" id="1544719"/>
    <lineage>
        <taxon>Archaea</taxon>
        <taxon>Methanobacteriati</taxon>
        <taxon>Methanobacteriota</taxon>
        <taxon>Stenosarchaea group</taxon>
        <taxon>Halobacteria</taxon>
        <taxon>Halobacteriales</taxon>
        <taxon>Haloferacaceae</taxon>
        <taxon>Haloferax</taxon>
    </lineage>
</organism>
<keyword evidence="2" id="KW-0813">Transport</keyword>
<dbReference type="NCBIfam" id="TIGR01727">
    <property type="entry name" value="oligo_HPY"/>
    <property type="match status" value="1"/>
</dbReference>
<proteinExistence type="predicted"/>
<accession>A0A2P4NQ21</accession>
<dbReference type="InterPro" id="IPR003439">
    <property type="entry name" value="ABC_transporter-like_ATP-bd"/>
</dbReference>
<feature type="region of interest" description="Disordered" evidence="13">
    <location>
        <begin position="355"/>
        <end position="380"/>
    </location>
</feature>
<dbReference type="InterPro" id="IPR013563">
    <property type="entry name" value="Oligopep_ABC_C"/>
</dbReference>
<evidence type="ECO:0000256" key="3">
    <source>
        <dbReference type="ARBA" id="ARBA00022475"/>
    </source>
</evidence>
<evidence type="ECO:0000256" key="2">
    <source>
        <dbReference type="ARBA" id="ARBA00022448"/>
    </source>
</evidence>
<evidence type="ECO:0000259" key="14">
    <source>
        <dbReference type="PROSITE" id="PS50893"/>
    </source>
</evidence>
<dbReference type="Pfam" id="PF08352">
    <property type="entry name" value="oligo_HPY"/>
    <property type="match status" value="1"/>
</dbReference>
<evidence type="ECO:0000256" key="13">
    <source>
        <dbReference type="SAM" id="MobiDB-lite"/>
    </source>
</evidence>
<dbReference type="GO" id="GO:0005886">
    <property type="term" value="C:plasma membrane"/>
    <property type="evidence" value="ECO:0007669"/>
    <property type="project" value="UniProtKB-SubCell"/>
</dbReference>
<feature type="domain" description="ABC transporter" evidence="14">
    <location>
        <begin position="6"/>
        <end position="270"/>
    </location>
</feature>
<comment type="subcellular location">
    <subcellularLocation>
        <location evidence="1">Cell membrane</location>
        <topology evidence="1">Peripheral membrane protein</topology>
    </subcellularLocation>
</comment>
<keyword evidence="5 15" id="KW-0067">ATP-binding</keyword>
<evidence type="ECO:0000256" key="8">
    <source>
        <dbReference type="ARBA" id="ARBA00023136"/>
    </source>
</evidence>
<dbReference type="FunFam" id="3.40.50.300:FF:000016">
    <property type="entry name" value="Oligopeptide ABC transporter ATP-binding component"/>
    <property type="match status" value="1"/>
</dbReference>
<keyword evidence="3" id="KW-1003">Cell membrane</keyword>
<evidence type="ECO:0000256" key="5">
    <source>
        <dbReference type="ARBA" id="ARBA00022840"/>
    </source>
</evidence>
<keyword evidence="6" id="KW-1278">Translocase</keyword>
<evidence type="ECO:0000256" key="9">
    <source>
        <dbReference type="ARBA" id="ARBA00038669"/>
    </source>
</evidence>
<dbReference type="RefSeq" id="WP_058566216.1">
    <property type="nucleotide sequence ID" value="NZ_LOPW02000010.1"/>
</dbReference>